<dbReference type="InterPro" id="IPR011738">
    <property type="entry name" value="Phage_CHP"/>
</dbReference>
<dbReference type="EMBL" id="PSSX01000001">
    <property type="protein sequence ID" value="PPI86203.1"/>
    <property type="molecule type" value="Genomic_DNA"/>
</dbReference>
<dbReference type="InterPro" id="IPR021146">
    <property type="entry name" value="Phage_gp6-like_head-tail"/>
</dbReference>
<dbReference type="NCBIfam" id="TIGR02215">
    <property type="entry name" value="phage_chp_gp8"/>
    <property type="match status" value="1"/>
</dbReference>
<keyword evidence="2" id="KW-1185">Reference proteome</keyword>
<dbReference type="AlphaFoldDB" id="A0A2S5ZFL6"/>
<gene>
    <name evidence="1" type="ORF">KEHDKFFH_02465</name>
</gene>
<accession>A0A2S5ZFL6</accession>
<dbReference type="OrthoDB" id="8452319at2"/>
<dbReference type="InterPro" id="IPR006450">
    <property type="entry name" value="Phage_HK97_gp6-like"/>
</dbReference>
<dbReference type="Gene3D" id="1.10.3230.30">
    <property type="entry name" value="Phage gp6-like head-tail connector protein"/>
    <property type="match status" value="1"/>
</dbReference>
<organism evidence="1 2">
    <name type="scientific">Marinobacter maroccanus</name>
    <dbReference type="NCBI Taxonomy" id="2055143"/>
    <lineage>
        <taxon>Bacteria</taxon>
        <taxon>Pseudomonadati</taxon>
        <taxon>Pseudomonadota</taxon>
        <taxon>Gammaproteobacteria</taxon>
        <taxon>Pseudomonadales</taxon>
        <taxon>Marinobacteraceae</taxon>
        <taxon>Marinobacter</taxon>
    </lineage>
</organism>
<evidence type="ECO:0000313" key="2">
    <source>
        <dbReference type="Proteomes" id="UP000239917"/>
    </source>
</evidence>
<comment type="caution">
    <text evidence="1">The sequence shown here is derived from an EMBL/GenBank/DDBJ whole genome shotgun (WGS) entry which is preliminary data.</text>
</comment>
<dbReference type="NCBIfam" id="TIGR01560">
    <property type="entry name" value="put_DNA_pack"/>
    <property type="match status" value="2"/>
</dbReference>
<proteinExistence type="predicted"/>
<protein>
    <recommendedName>
        <fullName evidence="3">Phage gp6-like head-tail connector protein</fullName>
    </recommendedName>
</protein>
<dbReference type="CDD" id="cd08054">
    <property type="entry name" value="gp6"/>
    <property type="match status" value="1"/>
</dbReference>
<reference evidence="1 2" key="1">
    <citation type="submission" date="2018-01" db="EMBL/GenBank/DDBJ databases">
        <title>Complete genome sequences of the type strains of Marinobacter flavimaris and Marinobacter maroccanus.</title>
        <authorList>
            <person name="Palau M."/>
            <person name="Boujida N."/>
            <person name="Manresa A."/>
            <person name="Minana-Galbis D."/>
        </authorList>
    </citation>
    <scope>NUCLEOTIDE SEQUENCE [LARGE SCALE GENOMIC DNA]</scope>
    <source>
        <strain evidence="1 2">N4</strain>
    </source>
</reference>
<dbReference type="RefSeq" id="WP_104320441.1">
    <property type="nucleotide sequence ID" value="NZ_PSSX01000001.1"/>
</dbReference>
<name>A0A2S5ZFL6_9GAMM</name>
<dbReference type="Pfam" id="PF05135">
    <property type="entry name" value="Phage_connect_1"/>
    <property type="match status" value="1"/>
</dbReference>
<dbReference type="Proteomes" id="UP000239917">
    <property type="component" value="Unassembled WGS sequence"/>
</dbReference>
<evidence type="ECO:0008006" key="3">
    <source>
        <dbReference type="Google" id="ProtNLM"/>
    </source>
</evidence>
<sequence>MITVEEAKAHCRIEHDAEDGLVSSLIAAAFRQIENRTGQAFEKVDGAEMVLDALPSGTGGIELKWTPVRAVNQVVYLDPLGGEQTLSAGDLSLDGRGVYPVLYPAAEWPASKSQRASVKVTADIGHAELPADVRAAALLIVGHLYENREAVVIGTIATDLPMGVELLLAPYVIHRMG</sequence>
<evidence type="ECO:0000313" key="1">
    <source>
        <dbReference type="EMBL" id="PPI86203.1"/>
    </source>
</evidence>